<dbReference type="AlphaFoldDB" id="A0A1Q3BG89"/>
<dbReference type="STRING" id="3775.A0A1Q3BG89"/>
<dbReference type="Proteomes" id="UP000187406">
    <property type="component" value="Unassembled WGS sequence"/>
</dbReference>
<dbReference type="Pfam" id="PF04427">
    <property type="entry name" value="Brix"/>
    <property type="match status" value="1"/>
</dbReference>
<evidence type="ECO:0000313" key="2">
    <source>
        <dbReference type="EMBL" id="GAV66948.1"/>
    </source>
</evidence>
<dbReference type="GO" id="GO:0030687">
    <property type="term" value="C:preribosome, large subunit precursor"/>
    <property type="evidence" value="ECO:0007669"/>
    <property type="project" value="TreeGrafter"/>
</dbReference>
<dbReference type="InParanoid" id="A0A1Q3BG89"/>
<proteinExistence type="predicted"/>
<dbReference type="SMART" id="SM00879">
    <property type="entry name" value="Brix"/>
    <property type="match status" value="1"/>
</dbReference>
<dbReference type="OrthoDB" id="10261452at2759"/>
<comment type="caution">
    <text evidence="2">The sequence shown here is derived from an EMBL/GenBank/DDBJ whole genome shotgun (WGS) entry which is preliminary data.</text>
</comment>
<dbReference type="FunCoup" id="A0A1Q3BG89">
    <property type="interactions" value="2846"/>
</dbReference>
<dbReference type="InterPro" id="IPR007109">
    <property type="entry name" value="Brix"/>
</dbReference>
<dbReference type="EMBL" id="BDDD01000511">
    <property type="protein sequence ID" value="GAV66948.1"/>
    <property type="molecule type" value="Genomic_DNA"/>
</dbReference>
<dbReference type="PANTHER" id="PTHR12661:SF5">
    <property type="entry name" value="SUPPRESSOR OF SWI4 1 HOMOLOG"/>
    <property type="match status" value="1"/>
</dbReference>
<dbReference type="GO" id="GO:0019843">
    <property type="term" value="F:rRNA binding"/>
    <property type="evidence" value="ECO:0007669"/>
    <property type="project" value="InterPro"/>
</dbReference>
<dbReference type="GO" id="GO:0006364">
    <property type="term" value="P:rRNA processing"/>
    <property type="evidence" value="ECO:0007669"/>
    <property type="project" value="InterPro"/>
</dbReference>
<sequence length="328" mass="37041">MARFRNKRKVFVKPIAKKKNQQASVDHVTGDKVPKSFVFSRGKLPGSLKQLQVDLRKLMLPFTALNLKEKKRNNLKDFLNVAGPMGVTHFLLLSKTDAAPYLRVARTPQGPTLTFKIHEYSLATDVAQSQKHPRCPRDLFNNSPLVVLSGFGTGDQHLKLTTIMFQNIFPAIDIKTVKLSSCQRIVLLNYNKETKLIDFRHYSIRLQPVGVSRRLRKFVQNHQIPNLRDLQDISDYVTKAGYGSESEADDEAATVTLANDIGRANRASTKSAVKLQEIGPRMTIQLIKIEEGLCSGGIIFNEYGSDFEKKKDSNEIVKDQKDLDEQED</sequence>
<feature type="domain" description="Brix" evidence="1">
    <location>
        <begin position="34"/>
        <end position="295"/>
    </location>
</feature>
<evidence type="ECO:0000259" key="1">
    <source>
        <dbReference type="PROSITE" id="PS50833"/>
    </source>
</evidence>
<gene>
    <name evidence="2" type="ORF">CFOL_v3_10457</name>
</gene>
<accession>A0A1Q3BG89</accession>
<dbReference type="GO" id="GO:0000027">
    <property type="term" value="P:ribosomal large subunit assembly"/>
    <property type="evidence" value="ECO:0007669"/>
    <property type="project" value="TreeGrafter"/>
</dbReference>
<evidence type="ECO:0000313" key="3">
    <source>
        <dbReference type="Proteomes" id="UP000187406"/>
    </source>
</evidence>
<protein>
    <submittedName>
        <fullName evidence="2">Brix domain-containing protein</fullName>
    </submittedName>
</protein>
<organism evidence="2 3">
    <name type="scientific">Cephalotus follicularis</name>
    <name type="common">Albany pitcher plant</name>
    <dbReference type="NCBI Taxonomy" id="3775"/>
    <lineage>
        <taxon>Eukaryota</taxon>
        <taxon>Viridiplantae</taxon>
        <taxon>Streptophyta</taxon>
        <taxon>Embryophyta</taxon>
        <taxon>Tracheophyta</taxon>
        <taxon>Spermatophyta</taxon>
        <taxon>Magnoliopsida</taxon>
        <taxon>eudicotyledons</taxon>
        <taxon>Gunneridae</taxon>
        <taxon>Pentapetalae</taxon>
        <taxon>rosids</taxon>
        <taxon>fabids</taxon>
        <taxon>Oxalidales</taxon>
        <taxon>Cephalotaceae</taxon>
        <taxon>Cephalotus</taxon>
    </lineage>
</organism>
<dbReference type="InterPro" id="IPR045112">
    <property type="entry name" value="PPAN-like"/>
</dbReference>
<name>A0A1Q3BG89_CEPFO</name>
<reference evidence="3" key="1">
    <citation type="submission" date="2016-04" db="EMBL/GenBank/DDBJ databases">
        <title>Cephalotus genome sequencing.</title>
        <authorList>
            <person name="Fukushima K."/>
            <person name="Hasebe M."/>
            <person name="Fang X."/>
        </authorList>
    </citation>
    <scope>NUCLEOTIDE SEQUENCE [LARGE SCALE GENOMIC DNA]</scope>
    <source>
        <strain evidence="3">cv. St1</strain>
    </source>
</reference>
<dbReference type="PROSITE" id="PS50833">
    <property type="entry name" value="BRIX"/>
    <property type="match status" value="1"/>
</dbReference>
<keyword evidence="3" id="KW-1185">Reference proteome</keyword>
<dbReference type="PANTHER" id="PTHR12661">
    <property type="entry name" value="PETER PAN-RELATED"/>
    <property type="match status" value="1"/>
</dbReference>